<feature type="domain" description="Fructose-1-6-bisphosphatase class I N-terminal" evidence="13">
    <location>
        <begin position="387"/>
        <end position="502"/>
    </location>
</feature>
<dbReference type="SUPFAM" id="SSF56655">
    <property type="entry name" value="Carbohydrate phosphatase"/>
    <property type="match status" value="1"/>
</dbReference>
<dbReference type="Proteomes" id="UP001439008">
    <property type="component" value="Unassembled WGS sequence"/>
</dbReference>
<proteinExistence type="inferred from homology"/>
<evidence type="ECO:0000256" key="4">
    <source>
        <dbReference type="ARBA" id="ARBA00022490"/>
    </source>
</evidence>
<comment type="catalytic activity">
    <reaction evidence="1">
        <text>beta-D-fructose 1,6-bisphosphate + H2O = beta-D-fructose 6-phosphate + phosphate</text>
        <dbReference type="Rhea" id="RHEA:11064"/>
        <dbReference type="ChEBI" id="CHEBI:15377"/>
        <dbReference type="ChEBI" id="CHEBI:32966"/>
        <dbReference type="ChEBI" id="CHEBI:43474"/>
        <dbReference type="ChEBI" id="CHEBI:57634"/>
        <dbReference type="EC" id="3.1.3.11"/>
    </reaction>
</comment>
<dbReference type="InterPro" id="IPR000023">
    <property type="entry name" value="Phosphofructokinase_dom"/>
</dbReference>
<organism evidence="16 17">
    <name type="scientific">Bonamia ostreae</name>
    <dbReference type="NCBI Taxonomy" id="126728"/>
    <lineage>
        <taxon>Eukaryota</taxon>
        <taxon>Sar</taxon>
        <taxon>Rhizaria</taxon>
        <taxon>Endomyxa</taxon>
        <taxon>Ascetosporea</taxon>
        <taxon>Haplosporida</taxon>
        <taxon>Bonamia</taxon>
    </lineage>
</organism>
<dbReference type="Gene3D" id="3.40.190.80">
    <property type="match status" value="1"/>
</dbReference>
<evidence type="ECO:0000259" key="14">
    <source>
        <dbReference type="Pfam" id="PF00365"/>
    </source>
</evidence>
<evidence type="ECO:0000256" key="11">
    <source>
        <dbReference type="ARBA" id="ARBA00024331"/>
    </source>
</evidence>
<dbReference type="EMBL" id="JBDODL010000113">
    <property type="protein sequence ID" value="MES1918725.1"/>
    <property type="molecule type" value="Genomic_DNA"/>
</dbReference>
<evidence type="ECO:0000256" key="1">
    <source>
        <dbReference type="ARBA" id="ARBA00001273"/>
    </source>
</evidence>
<sequence>ILHTIGGDDTNMSAGDLSLYLLKNYNNYKLSVVGLPKTIDNDVVPIAQTLGAHTAAEQGALFFQNVVSELSSNPNMLIVHEIMGRNSGWLTAKTAQLYMQQNLRSFVDLVQSSKAQVHAIYLPEVKFNADEESARLKTIMAEQGCVNIFLSEGACSDAIVAEIESRGDKVERDAFGHVRLDTLNPGKWFGQVMAKLIGAEKVLVQKSGYFCRAAPAGAFDRDLVRRCAEKAVEFAMEGRTGLCGPDQEQEGEIGCIDYARVSGGKPFDLETPWFRDLVGKIGQRVEALNKQQNLPFFSYCPSDSATLADLEDGENGEKGSKVVSLLTASLLSVHPEETDAIRRLAYSANVKNSESICEIIFALMTCFKNTASACEDVECSDGSATFKNLVNSSFVQSLKAVKNVISLVSLEKNEPIPIKQIKNGFTVYLDPADGSSNIDTNAAIGSIFGIYEGDENKSLNKKPIVSGYCLYSSATILMLTFGNGVFGFTLDKQNNCFVLSHKNVKIPRNGKFYSVNEGYFNEWPEEIKQFVIDLKQKNKSLRYVGSLVADIHRTLLYGGIYFYPQNEHYPNGKLKLTTESRSIAHLIEQSDGRASCLNGEKIMDKKIDGIDDRETVAFGSPILVDGLIKACLNK</sequence>
<dbReference type="HAMAP" id="MF_01855">
    <property type="entry name" value="FBPase_class1"/>
    <property type="match status" value="1"/>
</dbReference>
<evidence type="ECO:0000313" key="17">
    <source>
        <dbReference type="Proteomes" id="UP001439008"/>
    </source>
</evidence>
<comment type="pathway">
    <text evidence="11">Carbohydrate biosynthesis.</text>
</comment>
<evidence type="ECO:0000259" key="13">
    <source>
        <dbReference type="Pfam" id="PF00316"/>
    </source>
</evidence>
<evidence type="ECO:0000256" key="2">
    <source>
        <dbReference type="ARBA" id="ARBA00010941"/>
    </source>
</evidence>
<dbReference type="PRINTS" id="PR00115">
    <property type="entry name" value="F16BPHPHTASE"/>
</dbReference>
<dbReference type="SUPFAM" id="SSF53784">
    <property type="entry name" value="Phosphofructokinase"/>
    <property type="match status" value="1"/>
</dbReference>
<keyword evidence="9" id="KW-0460">Magnesium</keyword>
<keyword evidence="17" id="KW-1185">Reference proteome</keyword>
<dbReference type="Gene3D" id="3.30.540.10">
    <property type="entry name" value="Fructose-1,6-Bisphosphatase, subunit A, domain 1"/>
    <property type="match status" value="1"/>
</dbReference>
<protein>
    <recommendedName>
        <fullName evidence="3">fructose-bisphosphatase</fullName>
        <ecNumber evidence="3">3.1.3.11</ecNumber>
    </recommendedName>
</protein>
<evidence type="ECO:0000256" key="5">
    <source>
        <dbReference type="ARBA" id="ARBA00022679"/>
    </source>
</evidence>
<evidence type="ECO:0000256" key="6">
    <source>
        <dbReference type="ARBA" id="ARBA00022723"/>
    </source>
</evidence>
<dbReference type="NCBIfam" id="NF005121">
    <property type="entry name" value="PRK06555.1"/>
    <property type="match status" value="1"/>
</dbReference>
<keyword evidence="6" id="KW-0479">Metal-binding</keyword>
<dbReference type="Pfam" id="PF00316">
    <property type="entry name" value="FBPase"/>
    <property type="match status" value="1"/>
</dbReference>
<reference evidence="16 17" key="1">
    <citation type="journal article" date="2024" name="BMC Biol.">
        <title>Comparative genomics of Ascetosporea gives new insight into the evolutionary basis for animal parasitism in Rhizaria.</title>
        <authorList>
            <person name="Hiltunen Thoren M."/>
            <person name="Onut-Brannstrom I."/>
            <person name="Alfjorden A."/>
            <person name="Peckova H."/>
            <person name="Swords F."/>
            <person name="Hooper C."/>
            <person name="Holzer A.S."/>
            <person name="Bass D."/>
            <person name="Burki F."/>
        </authorList>
    </citation>
    <scope>NUCLEOTIDE SEQUENCE [LARGE SCALE GENOMIC DNA]</scope>
    <source>
        <strain evidence="16">20-A016</strain>
    </source>
</reference>
<feature type="domain" description="Fructose-1-6-bisphosphatase class 1 C-terminal" evidence="15">
    <location>
        <begin position="506"/>
        <end position="629"/>
    </location>
</feature>
<keyword evidence="7" id="KW-0418">Kinase</keyword>
<name>A0ABV2AGA5_9EUKA</name>
<evidence type="ECO:0000313" key="16">
    <source>
        <dbReference type="EMBL" id="MES1918725.1"/>
    </source>
</evidence>
<dbReference type="EC" id="3.1.3.11" evidence="3"/>
<gene>
    <name evidence="16" type="ORF">MHBO_000643</name>
</gene>
<evidence type="ECO:0000256" key="12">
    <source>
        <dbReference type="RuleBase" id="RU000508"/>
    </source>
</evidence>
<dbReference type="Pfam" id="PF00365">
    <property type="entry name" value="PFK"/>
    <property type="match status" value="1"/>
</dbReference>
<evidence type="ECO:0000256" key="10">
    <source>
        <dbReference type="ARBA" id="ARBA00023277"/>
    </source>
</evidence>
<comment type="similarity">
    <text evidence="2 12">Belongs to the FBPase class 1 family.</text>
</comment>
<dbReference type="Pfam" id="PF18913">
    <property type="entry name" value="FBPase_C"/>
    <property type="match status" value="1"/>
</dbReference>
<keyword evidence="8 12" id="KW-0378">Hydrolase</keyword>
<accession>A0ABV2AGA5</accession>
<evidence type="ECO:0000256" key="7">
    <source>
        <dbReference type="ARBA" id="ARBA00022777"/>
    </source>
</evidence>
<dbReference type="InterPro" id="IPR033391">
    <property type="entry name" value="FBPase_N"/>
</dbReference>
<keyword evidence="4" id="KW-0963">Cytoplasm</keyword>
<evidence type="ECO:0000256" key="3">
    <source>
        <dbReference type="ARBA" id="ARBA00013093"/>
    </source>
</evidence>
<dbReference type="InterPro" id="IPR035966">
    <property type="entry name" value="PKF_sf"/>
</dbReference>
<dbReference type="PANTHER" id="PTHR11556">
    <property type="entry name" value="FRUCTOSE-1,6-BISPHOSPHATASE-RELATED"/>
    <property type="match status" value="1"/>
</dbReference>
<feature type="non-terminal residue" evidence="16">
    <location>
        <position position="1"/>
    </location>
</feature>
<keyword evidence="5" id="KW-0808">Transferase</keyword>
<feature type="domain" description="Phosphofructokinase" evidence="14">
    <location>
        <begin position="2"/>
        <end position="234"/>
    </location>
</feature>
<dbReference type="InterPro" id="IPR044015">
    <property type="entry name" value="FBPase_C_dom"/>
</dbReference>
<comment type="caution">
    <text evidence="16">The sequence shown here is derived from an EMBL/GenBank/DDBJ whole genome shotgun (WGS) entry which is preliminary data.</text>
</comment>
<dbReference type="InterPro" id="IPR000146">
    <property type="entry name" value="FBPase_class-1"/>
</dbReference>
<dbReference type="Gene3D" id="3.40.50.460">
    <property type="entry name" value="Phosphofructokinase domain"/>
    <property type="match status" value="1"/>
</dbReference>
<dbReference type="PANTHER" id="PTHR11556:SF35">
    <property type="entry name" value="SEDOHEPTULOSE-1,7-BISPHOSPHATASE, CHLOROPLASTIC"/>
    <property type="match status" value="1"/>
</dbReference>
<evidence type="ECO:0000256" key="9">
    <source>
        <dbReference type="ARBA" id="ARBA00022842"/>
    </source>
</evidence>
<evidence type="ECO:0000256" key="8">
    <source>
        <dbReference type="ARBA" id="ARBA00022801"/>
    </source>
</evidence>
<dbReference type="InterPro" id="IPR028343">
    <property type="entry name" value="FBPtase"/>
</dbReference>
<evidence type="ECO:0000259" key="15">
    <source>
        <dbReference type="Pfam" id="PF18913"/>
    </source>
</evidence>
<keyword evidence="10 12" id="KW-0119">Carbohydrate metabolism</keyword>